<dbReference type="GO" id="GO:0009399">
    <property type="term" value="P:nitrogen fixation"/>
    <property type="evidence" value="ECO:0007669"/>
    <property type="project" value="InterPro"/>
</dbReference>
<proteinExistence type="inferred from homology"/>
<dbReference type="InterPro" id="IPR050152">
    <property type="entry name" value="ChlB/BchB/BchZ"/>
</dbReference>
<evidence type="ECO:0000259" key="4">
    <source>
        <dbReference type="Pfam" id="PF00148"/>
    </source>
</evidence>
<comment type="caution">
    <text evidence="5">The sequence shown here is derived from an EMBL/GenBank/DDBJ whole genome shotgun (WGS) entry which is preliminary data.</text>
</comment>
<dbReference type="NCBIfam" id="TIGR01285">
    <property type="entry name" value="nifN"/>
    <property type="match status" value="1"/>
</dbReference>
<dbReference type="OrthoDB" id="9800746at2"/>
<comment type="function">
    <text evidence="1">This protein may play a role in the biosynthesis of the prosthetic group of nitrogenase (FeMo cofactor).</text>
</comment>
<dbReference type="UniPathway" id="UPA00782"/>
<comment type="similarity">
    <text evidence="3">Belongs to the NifD/NifK/NifE/NifN family.</text>
</comment>
<dbReference type="Proteomes" id="UP000239549">
    <property type="component" value="Unassembled WGS sequence"/>
</dbReference>
<comment type="pathway">
    <text evidence="2">Cofactor biosynthesis; Fe-Mo cofactor biosynthesis.</text>
</comment>
<organism evidence="5 6">
    <name type="scientific">Desulfocucumis palustris</name>
    <dbReference type="NCBI Taxonomy" id="1898651"/>
    <lineage>
        <taxon>Bacteria</taxon>
        <taxon>Bacillati</taxon>
        <taxon>Bacillota</taxon>
        <taxon>Clostridia</taxon>
        <taxon>Eubacteriales</taxon>
        <taxon>Desulfocucumaceae</taxon>
        <taxon>Desulfocucumis</taxon>
    </lineage>
</organism>
<evidence type="ECO:0000256" key="2">
    <source>
        <dbReference type="ARBA" id="ARBA00005155"/>
    </source>
</evidence>
<keyword evidence="6" id="KW-1185">Reference proteome</keyword>
<dbReference type="GO" id="GO:0065003">
    <property type="term" value="P:protein-containing complex assembly"/>
    <property type="evidence" value="ECO:0007669"/>
    <property type="project" value="InterPro"/>
</dbReference>
<gene>
    <name evidence="5" type="ORF">DCCM_4290</name>
</gene>
<feature type="domain" description="Nitrogenase/oxidoreductase component 1" evidence="4">
    <location>
        <begin position="20"/>
        <end position="420"/>
    </location>
</feature>
<dbReference type="SUPFAM" id="SSF53807">
    <property type="entry name" value="Helical backbone' metal receptor"/>
    <property type="match status" value="1"/>
</dbReference>
<reference evidence="6" key="1">
    <citation type="submission" date="2018-02" db="EMBL/GenBank/DDBJ databases">
        <title>Genome sequence of Desulfocucumis palustris strain NAW-5.</title>
        <authorList>
            <person name="Watanabe M."/>
            <person name="Kojima H."/>
            <person name="Fukui M."/>
        </authorList>
    </citation>
    <scope>NUCLEOTIDE SEQUENCE [LARGE SCALE GENOMIC DNA]</scope>
    <source>
        <strain evidence="6">NAW-5</strain>
    </source>
</reference>
<evidence type="ECO:0000256" key="3">
    <source>
        <dbReference type="ARBA" id="ARBA00011002"/>
    </source>
</evidence>
<dbReference type="EMBL" id="BFAV01000157">
    <property type="protein sequence ID" value="GBF35167.1"/>
    <property type="molecule type" value="Genomic_DNA"/>
</dbReference>
<sequence>MRAYATIGNKNMQVYPIKLSQPMGATLAVLGVKGSLALAHGAVGCSSLTKIFFTRHFCDPIAIRTTAVSELAAIFDGGEGIVREAVQNFLPRVRPEVIGLFSTGLTSAKGDDLKRIANSINYPIVYAETPDFEGGLESGWAKMAAAFIEQVMKPGLNLRPDKVLLMPHVSLHPLEVEGVKDLLAEFGLEVHALPDISDSLDGHLGINQASLCQGGIAMDEIKQLGSAGLVISVGASMLPVAEAFLRKSPQALHINIPGLMGLQATDTFIGQLMRLTGREPGPRVKHWRRRHRDALIDSHFYIGRKRFILAGEPDRIVDMAAALAEAGGIITAIIASTPGKSLERSVAHRTLVGDLEDAEGMIDDCDVLISNYHGERIARRHGKIQVLRGFPILEQIGAQLKVDTLYDGGTHFLVEVANAIIAGHPH</sequence>
<dbReference type="AlphaFoldDB" id="A0A2L2XFQ1"/>
<evidence type="ECO:0000313" key="5">
    <source>
        <dbReference type="EMBL" id="GBF35167.1"/>
    </source>
</evidence>
<evidence type="ECO:0000313" key="6">
    <source>
        <dbReference type="Proteomes" id="UP000239549"/>
    </source>
</evidence>
<evidence type="ECO:0000256" key="1">
    <source>
        <dbReference type="ARBA" id="ARBA00003171"/>
    </source>
</evidence>
<dbReference type="RefSeq" id="WP_104373273.1">
    <property type="nucleotide sequence ID" value="NZ_BFAV01000157.1"/>
</dbReference>
<dbReference type="Gene3D" id="3.40.50.1980">
    <property type="entry name" value="Nitrogenase molybdenum iron protein domain"/>
    <property type="match status" value="3"/>
</dbReference>
<dbReference type="PANTHER" id="PTHR33712:SF7">
    <property type="entry name" value="LIGHT-INDEPENDENT PROTOCHLOROPHYLLIDE REDUCTASE SUBUNIT B"/>
    <property type="match status" value="1"/>
</dbReference>
<accession>A0A2L2XFQ1</accession>
<dbReference type="InterPro" id="IPR005975">
    <property type="entry name" value="Nase_Mo-Fe_CF"/>
</dbReference>
<dbReference type="GO" id="GO:0016491">
    <property type="term" value="F:oxidoreductase activity"/>
    <property type="evidence" value="ECO:0007669"/>
    <property type="project" value="InterPro"/>
</dbReference>
<dbReference type="InterPro" id="IPR000510">
    <property type="entry name" value="Nase/OxRdtase_comp1"/>
</dbReference>
<name>A0A2L2XFQ1_9FIRM</name>
<dbReference type="PANTHER" id="PTHR33712">
    <property type="entry name" value="LIGHT-INDEPENDENT PROTOCHLOROPHYLLIDE REDUCTASE SUBUNIT B"/>
    <property type="match status" value="1"/>
</dbReference>
<protein>
    <submittedName>
        <fullName evidence="5">Nitrogenase FeMo-cofactor scaffold and assembly protein NifN</fullName>
    </submittedName>
</protein>
<dbReference type="Pfam" id="PF00148">
    <property type="entry name" value="Oxidored_nitro"/>
    <property type="match status" value="1"/>
</dbReference>